<accession>A0A6L7IMW0</accession>
<dbReference type="InterPro" id="IPR036188">
    <property type="entry name" value="FAD/NAD-bd_sf"/>
</dbReference>
<dbReference type="Gene3D" id="3.90.700.10">
    <property type="entry name" value="Succinate dehydrogenase/fumarate reductase flavoprotein, catalytic domain"/>
    <property type="match status" value="1"/>
</dbReference>
<keyword evidence="2" id="KW-0285">Flavoprotein</keyword>
<dbReference type="KEGG" id="egd:GS424_017295"/>
<feature type="domain" description="FAD-dependent oxidoreductase 2 FAD-binding" evidence="5">
    <location>
        <begin position="81"/>
        <end position="553"/>
    </location>
</feature>
<dbReference type="InterPro" id="IPR050315">
    <property type="entry name" value="FAD-oxidoreductase_2"/>
</dbReference>
<name>A0A6L7IMW0_9ACTN</name>
<organism evidence="6 7">
    <name type="scientific">Eggerthella guodeyinii</name>
    <dbReference type="NCBI Taxonomy" id="2690837"/>
    <lineage>
        <taxon>Bacteria</taxon>
        <taxon>Bacillati</taxon>
        <taxon>Actinomycetota</taxon>
        <taxon>Coriobacteriia</taxon>
        <taxon>Eggerthellales</taxon>
        <taxon>Eggerthellaceae</taxon>
        <taxon>Eggerthella</taxon>
    </lineage>
</organism>
<protein>
    <submittedName>
        <fullName evidence="6">FAD-binding protein</fullName>
    </submittedName>
</protein>
<dbReference type="InterPro" id="IPR019546">
    <property type="entry name" value="TAT_signal_bac_arc"/>
</dbReference>
<dbReference type="Pfam" id="PF00890">
    <property type="entry name" value="FAD_binding_2"/>
    <property type="match status" value="1"/>
</dbReference>
<proteinExistence type="predicted"/>
<dbReference type="SUPFAM" id="SSF56425">
    <property type="entry name" value="Succinate dehydrogenase/fumarate reductase flavoprotein, catalytic domain"/>
    <property type="match status" value="1"/>
</dbReference>
<gene>
    <name evidence="6" type="ORF">GS424_017295</name>
</gene>
<evidence type="ECO:0000256" key="1">
    <source>
        <dbReference type="ARBA" id="ARBA00001974"/>
    </source>
</evidence>
<evidence type="ECO:0000256" key="2">
    <source>
        <dbReference type="ARBA" id="ARBA00022630"/>
    </source>
</evidence>
<comment type="cofactor">
    <cofactor evidence="1">
        <name>FAD</name>
        <dbReference type="ChEBI" id="CHEBI:57692"/>
    </cofactor>
</comment>
<dbReference type="InterPro" id="IPR003953">
    <property type="entry name" value="FAD-dep_OxRdtase_2_FAD-bd"/>
</dbReference>
<dbReference type="Gene3D" id="3.50.50.60">
    <property type="entry name" value="FAD/NAD(P)-binding domain"/>
    <property type="match status" value="1"/>
</dbReference>
<keyword evidence="3" id="KW-0274">FAD</keyword>
<keyword evidence="4" id="KW-0560">Oxidoreductase</keyword>
<evidence type="ECO:0000313" key="6">
    <source>
        <dbReference type="EMBL" id="QOS70094.1"/>
    </source>
</evidence>
<evidence type="ECO:0000259" key="5">
    <source>
        <dbReference type="Pfam" id="PF00890"/>
    </source>
</evidence>
<dbReference type="Pfam" id="PF10518">
    <property type="entry name" value="TAT_signal"/>
    <property type="match status" value="1"/>
</dbReference>
<dbReference type="AlphaFoldDB" id="A0A6L7IMW0"/>
<evidence type="ECO:0000313" key="7">
    <source>
        <dbReference type="Proteomes" id="UP000478463"/>
    </source>
</evidence>
<dbReference type="Proteomes" id="UP000478463">
    <property type="component" value="Chromosome"/>
</dbReference>
<evidence type="ECO:0000256" key="4">
    <source>
        <dbReference type="ARBA" id="ARBA00023002"/>
    </source>
</evidence>
<dbReference type="PANTHER" id="PTHR43400">
    <property type="entry name" value="FUMARATE REDUCTASE"/>
    <property type="match status" value="1"/>
</dbReference>
<dbReference type="InterPro" id="IPR027477">
    <property type="entry name" value="Succ_DH/fumarate_Rdtase_cat_sf"/>
</dbReference>
<dbReference type="GO" id="GO:0033765">
    <property type="term" value="F:steroid dehydrogenase activity, acting on the CH-CH group of donors"/>
    <property type="evidence" value="ECO:0007669"/>
    <property type="project" value="UniProtKB-ARBA"/>
</dbReference>
<dbReference type="EMBL" id="CP063310">
    <property type="protein sequence ID" value="QOS70094.1"/>
    <property type="molecule type" value="Genomic_DNA"/>
</dbReference>
<reference evidence="6 7" key="1">
    <citation type="submission" date="2020-10" db="EMBL/GenBank/DDBJ databases">
        <title>Eggerthella sp. nov., isolated from human feces.</title>
        <authorList>
            <person name="Yajun G."/>
        </authorList>
    </citation>
    <scope>NUCLEOTIDE SEQUENCE [LARGE SCALE GENOMIC DNA]</scope>
    <source>
        <strain evidence="6 7">HF-1101</strain>
    </source>
</reference>
<dbReference type="PANTHER" id="PTHR43400:SF7">
    <property type="entry name" value="FAD-DEPENDENT OXIDOREDUCTASE 2 FAD BINDING DOMAIN-CONTAINING PROTEIN"/>
    <property type="match status" value="1"/>
</dbReference>
<dbReference type="SUPFAM" id="SSF51905">
    <property type="entry name" value="FAD/NAD(P)-binding domain"/>
    <property type="match status" value="1"/>
</dbReference>
<dbReference type="NCBIfam" id="TIGR01409">
    <property type="entry name" value="TAT_signal_seq"/>
    <property type="match status" value="1"/>
</dbReference>
<dbReference type="PROSITE" id="PS51318">
    <property type="entry name" value="TAT"/>
    <property type="match status" value="1"/>
</dbReference>
<sequence length="580" mass="62468">MSMAAYDRRSFLKGALVAGAATATGAMLGGCAPQQTSSTVSESANGAQPMTATEYESLTWSFEVPPEHVDESQIKETITDDVIVIGSGVSGLVAAASIVGHGGHCTLFSAGTKAVSRGGSNHAVGTKTQARLGLDYTPETSAAYFNNEIARQGYRMDSRKWWKWINGSGEAMDWVTDIMDKAGYTTTLELPYHDPNGTFSIPSGAHNFYGPEIENSANDGEPLLTATLERYILDNGGSITYNTKAEYLVREHENTGRVSAVVATNVDGDYVKYVGTKAVVMATGDFSGDPDMMAKYCNAFADYVAESAGDYDAEFQFGGLMPGDGQKMGLWVGAAWQNTTPSAPMIGWYGFPAPCSDQNHPGILLNVEGQRFVNEDTTSVYAGYAISGQTEKKVFAVWDSEFAYRFDTWEGLGNNMDGLGVTPVTAEEKAAEFEAGVKEKTYVKGDTVEEVLKALSEQGGIDVDAAKAAIDRYNNDVAAGLDSEYHKSKDYLIPIEKGPFYGQYNQLGPAQFLCVLGGLRTSPDCEVCDEDNKPIEGLYNVGSMMGDTFGTFYNFRVPGQNLGMTCITFPYLLGKELAEK</sequence>
<dbReference type="RefSeq" id="WP_160941080.1">
    <property type="nucleotide sequence ID" value="NZ_CP063310.1"/>
</dbReference>
<evidence type="ECO:0000256" key="3">
    <source>
        <dbReference type="ARBA" id="ARBA00022827"/>
    </source>
</evidence>
<dbReference type="InterPro" id="IPR006311">
    <property type="entry name" value="TAT_signal"/>
</dbReference>